<keyword evidence="1" id="KW-0812">Transmembrane</keyword>
<evidence type="ECO:0000313" key="2">
    <source>
        <dbReference type="EMBL" id="AGO60413.1"/>
    </source>
</evidence>
<keyword evidence="1" id="KW-0472">Membrane</keyword>
<dbReference type="AlphaFoldDB" id="S0AMA3"/>
<gene>
    <name evidence="2" type="ORF">FACI_IFERC00001G0433</name>
</gene>
<proteinExistence type="predicted"/>
<feature type="transmembrane region" description="Helical" evidence="1">
    <location>
        <begin position="43"/>
        <end position="61"/>
    </location>
</feature>
<organism evidence="2 3">
    <name type="scientific">Ferroplasma acidarmanus Fer1</name>
    <dbReference type="NCBI Taxonomy" id="333146"/>
    <lineage>
        <taxon>Archaea</taxon>
        <taxon>Methanobacteriati</taxon>
        <taxon>Thermoplasmatota</taxon>
        <taxon>Thermoplasmata</taxon>
        <taxon>Thermoplasmatales</taxon>
        <taxon>Ferroplasmaceae</taxon>
        <taxon>Ferroplasma</taxon>
    </lineage>
</organism>
<dbReference type="HOGENOM" id="CLU_2581235_0_0_2"/>
<keyword evidence="3" id="KW-1185">Reference proteome</keyword>
<evidence type="ECO:0000313" key="3">
    <source>
        <dbReference type="Proteomes" id="UP000014660"/>
    </source>
</evidence>
<reference evidence="2 3" key="1">
    <citation type="journal article" date="2007" name="Proc. Natl. Acad. Sci. U.S.A.">
        <title>Genome dynamics in a natural archaeal population.</title>
        <authorList>
            <person name="Allen E.E."/>
            <person name="Tyson G.W."/>
            <person name="Whitaker R.J."/>
            <person name="Detter J.C."/>
            <person name="Richardson P.M."/>
            <person name="Banfield J.F."/>
        </authorList>
    </citation>
    <scope>NUCLEOTIDE SEQUENCE [LARGE SCALE GENOMIC DNA]</scope>
    <source>
        <strain evidence="3">fer1</strain>
    </source>
</reference>
<dbReference type="Proteomes" id="UP000014660">
    <property type="component" value="Chromosome"/>
</dbReference>
<protein>
    <submittedName>
        <fullName evidence="2">Uncharacterized protein</fullName>
    </submittedName>
</protein>
<dbReference type="EMBL" id="CP004145">
    <property type="protein sequence ID" value="AGO60413.1"/>
    <property type="molecule type" value="Genomic_DNA"/>
</dbReference>
<sequence length="80" mass="9761">MAINLSHKIKKRKISNKTFIPIFILFIIIGYLYYYNIFNYKNFYLTILLDVCYLILLGDAIDRYLDHIRKKWQNSSKNFM</sequence>
<keyword evidence="1" id="KW-1133">Transmembrane helix</keyword>
<feature type="transmembrane region" description="Helical" evidence="1">
    <location>
        <begin position="18"/>
        <end position="37"/>
    </location>
</feature>
<accession>S0AMA3</accession>
<evidence type="ECO:0000256" key="1">
    <source>
        <dbReference type="SAM" id="Phobius"/>
    </source>
</evidence>
<name>S0AMA3_FERAC</name>
<dbReference type="KEGG" id="fac:FACI_IFERC01G0433"/>